<feature type="compositionally biased region" description="Polar residues" evidence="1">
    <location>
        <begin position="606"/>
        <end position="615"/>
    </location>
</feature>
<evidence type="ECO:0008006" key="6">
    <source>
        <dbReference type="Google" id="ProtNLM"/>
    </source>
</evidence>
<dbReference type="Pfam" id="PF02845">
    <property type="entry name" value="CUE"/>
    <property type="match status" value="1"/>
</dbReference>
<feature type="compositionally biased region" description="Pro residues" evidence="1">
    <location>
        <begin position="428"/>
        <end position="440"/>
    </location>
</feature>
<dbReference type="SUPFAM" id="SSF46934">
    <property type="entry name" value="UBA-like"/>
    <property type="match status" value="1"/>
</dbReference>
<dbReference type="InterPro" id="IPR003123">
    <property type="entry name" value="VPS9"/>
</dbReference>
<feature type="compositionally biased region" description="Basic and acidic residues" evidence="1">
    <location>
        <begin position="594"/>
        <end position="605"/>
    </location>
</feature>
<dbReference type="GO" id="GO:0043130">
    <property type="term" value="F:ubiquitin binding"/>
    <property type="evidence" value="ECO:0007669"/>
    <property type="project" value="InterPro"/>
</dbReference>
<dbReference type="GO" id="GO:0005085">
    <property type="term" value="F:guanyl-nucleotide exchange factor activity"/>
    <property type="evidence" value="ECO:0007669"/>
    <property type="project" value="InterPro"/>
</dbReference>
<protein>
    <recommendedName>
        <fullName evidence="6">VPS9 domain-containing protein</fullName>
    </recommendedName>
</protein>
<feature type="region of interest" description="Disordered" evidence="1">
    <location>
        <begin position="391"/>
        <end position="445"/>
    </location>
</feature>
<dbReference type="SUPFAM" id="SSF109993">
    <property type="entry name" value="VPS9 domain"/>
    <property type="match status" value="1"/>
</dbReference>
<dbReference type="SMART" id="SM00546">
    <property type="entry name" value="CUE"/>
    <property type="match status" value="1"/>
</dbReference>
<reference evidence="4" key="1">
    <citation type="submission" date="2022-07" db="EMBL/GenBank/DDBJ databases">
        <title>Phylogenomic reconstructions and comparative analyses of Kickxellomycotina fungi.</title>
        <authorList>
            <person name="Reynolds N.K."/>
            <person name="Stajich J.E."/>
            <person name="Barry K."/>
            <person name="Grigoriev I.V."/>
            <person name="Crous P."/>
            <person name="Smith M.E."/>
        </authorList>
    </citation>
    <scope>NUCLEOTIDE SEQUENCE</scope>
    <source>
        <strain evidence="4">RSA 861</strain>
    </source>
</reference>
<dbReference type="GO" id="GO:0016192">
    <property type="term" value="P:vesicle-mediated transport"/>
    <property type="evidence" value="ECO:0007669"/>
    <property type="project" value="InterPro"/>
</dbReference>
<dbReference type="InterPro" id="IPR045046">
    <property type="entry name" value="Vps9-like"/>
</dbReference>
<dbReference type="Pfam" id="PF18151">
    <property type="entry name" value="DUF5601"/>
    <property type="match status" value="1"/>
</dbReference>
<evidence type="ECO:0000313" key="5">
    <source>
        <dbReference type="Proteomes" id="UP001150569"/>
    </source>
</evidence>
<accession>A0A9W8E1B4</accession>
<proteinExistence type="predicted"/>
<feature type="domain" description="VPS9" evidence="3">
    <location>
        <begin position="166"/>
        <end position="304"/>
    </location>
</feature>
<dbReference type="GO" id="GO:0030139">
    <property type="term" value="C:endocytic vesicle"/>
    <property type="evidence" value="ECO:0007669"/>
    <property type="project" value="TreeGrafter"/>
</dbReference>
<feature type="region of interest" description="Disordered" evidence="1">
    <location>
        <begin position="533"/>
        <end position="574"/>
    </location>
</feature>
<dbReference type="Proteomes" id="UP001150569">
    <property type="component" value="Unassembled WGS sequence"/>
</dbReference>
<dbReference type="Gene3D" id="1.10.246.120">
    <property type="match status" value="1"/>
</dbReference>
<dbReference type="CDD" id="cd14279">
    <property type="entry name" value="CUE"/>
    <property type="match status" value="1"/>
</dbReference>
<evidence type="ECO:0000259" key="2">
    <source>
        <dbReference type="PROSITE" id="PS51140"/>
    </source>
</evidence>
<feature type="compositionally biased region" description="Low complexity" evidence="1">
    <location>
        <begin position="399"/>
        <end position="420"/>
    </location>
</feature>
<dbReference type="EMBL" id="JANBPT010000075">
    <property type="protein sequence ID" value="KAJ1928376.1"/>
    <property type="molecule type" value="Genomic_DNA"/>
</dbReference>
<dbReference type="InterPro" id="IPR003892">
    <property type="entry name" value="CUE"/>
</dbReference>
<dbReference type="AlphaFoldDB" id="A0A9W8E1B4"/>
<feature type="region of interest" description="Disordered" evidence="1">
    <location>
        <begin position="588"/>
        <end position="615"/>
    </location>
</feature>
<dbReference type="Pfam" id="PF02204">
    <property type="entry name" value="VPS9"/>
    <property type="match status" value="1"/>
</dbReference>
<evidence type="ECO:0000259" key="3">
    <source>
        <dbReference type="PROSITE" id="PS51205"/>
    </source>
</evidence>
<dbReference type="InterPro" id="IPR037191">
    <property type="entry name" value="VPS9_dom_sf"/>
</dbReference>
<dbReference type="GO" id="GO:0005829">
    <property type="term" value="C:cytosol"/>
    <property type="evidence" value="ECO:0007669"/>
    <property type="project" value="TreeGrafter"/>
</dbReference>
<dbReference type="OrthoDB" id="300289at2759"/>
<dbReference type="PROSITE" id="PS51140">
    <property type="entry name" value="CUE"/>
    <property type="match status" value="1"/>
</dbReference>
<dbReference type="PROSITE" id="PS51205">
    <property type="entry name" value="VPS9"/>
    <property type="match status" value="1"/>
</dbReference>
<feature type="domain" description="CUE" evidence="2">
    <location>
        <begin position="467"/>
        <end position="510"/>
    </location>
</feature>
<dbReference type="GO" id="GO:0031267">
    <property type="term" value="F:small GTPase binding"/>
    <property type="evidence" value="ECO:0007669"/>
    <property type="project" value="TreeGrafter"/>
</dbReference>
<dbReference type="InterPro" id="IPR041545">
    <property type="entry name" value="DUF5601"/>
</dbReference>
<dbReference type="PANTHER" id="PTHR23101:SF25">
    <property type="entry name" value="GTPASE-ACTIVATING PROTEIN AND VPS9 DOMAIN-CONTAINING PROTEIN 1"/>
    <property type="match status" value="1"/>
</dbReference>
<keyword evidence="5" id="KW-1185">Reference proteome</keyword>
<sequence>MDPTPSPMEEAPKRPPITRKPSRVHDAIADIVSQFDPLKRGDSAGGEAAGATSARPGFEPAAHFKADTEGFDYNQFLHQLRQPGAKSIARNIRNFLNEFTRRPLTLKEQIRVVHDYLGFITQKMADCEVWQGQSEKDFENTKEAMEKLLMNRLYAQTFCPATTDDDEKDKVLHQKIGLFRWIREEHLDIQKTVQNESFLDFAIAELLKMNTFKAPRDKLICILNCCTVIFGLLKHAEGDVGADTFLPVLIYVVIKANPPQLVSNLQFIARFRAPERLQSEAGYYLTNLMGAVSFIESMDASCLSITQDEFDKHIELTIMEMNSEKSRPSPPTAAAATRERRASAGQVSRSTSEPAVSPAEKAALFIERFAQQTMEKPLNFVGRFLSDLAEGDDTPGTQSAISSSSSVSHQRTASTPAAGSSGSGDGATPPPVPVRRPPPTTATTPVVEIRGDMFPGESAYRELTGREFQANLALLRDMFPNIEPEVCLMILQANRGYVPGTIEALLDIAKSGPTGASALGLDDGLGLADTLAQRGRQDSVTSEQALRGSPEFASPASASRGLHPVSDEPRAAEGTIVVDAQLAAQLAASQPFVEKPESVESKESPTRSGSPADQP</sequence>
<dbReference type="PANTHER" id="PTHR23101">
    <property type="entry name" value="RAB GDP/GTP EXCHANGE FACTOR"/>
    <property type="match status" value="1"/>
</dbReference>
<name>A0A9W8E1B4_9FUNG</name>
<dbReference type="Gene3D" id="1.20.1050.80">
    <property type="entry name" value="VPS9 domain"/>
    <property type="match status" value="1"/>
</dbReference>
<evidence type="ECO:0000313" key="4">
    <source>
        <dbReference type="EMBL" id="KAJ1928376.1"/>
    </source>
</evidence>
<feature type="region of interest" description="Disordered" evidence="1">
    <location>
        <begin position="1"/>
        <end position="58"/>
    </location>
</feature>
<gene>
    <name evidence="4" type="ORF">IWQ60_002098</name>
</gene>
<feature type="compositionally biased region" description="Polar residues" evidence="1">
    <location>
        <begin position="345"/>
        <end position="354"/>
    </location>
</feature>
<dbReference type="SMART" id="SM00167">
    <property type="entry name" value="VPS9"/>
    <property type="match status" value="1"/>
</dbReference>
<comment type="caution">
    <text evidence="4">The sequence shown here is derived from an EMBL/GenBank/DDBJ whole genome shotgun (WGS) entry which is preliminary data.</text>
</comment>
<feature type="region of interest" description="Disordered" evidence="1">
    <location>
        <begin position="320"/>
        <end position="357"/>
    </location>
</feature>
<dbReference type="Gene3D" id="1.10.8.10">
    <property type="entry name" value="DNA helicase RuvA subunit, C-terminal domain"/>
    <property type="match status" value="1"/>
</dbReference>
<dbReference type="InterPro" id="IPR009060">
    <property type="entry name" value="UBA-like_sf"/>
</dbReference>
<organism evidence="4 5">
    <name type="scientific">Tieghemiomyces parasiticus</name>
    <dbReference type="NCBI Taxonomy" id="78921"/>
    <lineage>
        <taxon>Eukaryota</taxon>
        <taxon>Fungi</taxon>
        <taxon>Fungi incertae sedis</taxon>
        <taxon>Zoopagomycota</taxon>
        <taxon>Kickxellomycotina</taxon>
        <taxon>Dimargaritomycetes</taxon>
        <taxon>Dimargaritales</taxon>
        <taxon>Dimargaritaceae</taxon>
        <taxon>Tieghemiomyces</taxon>
    </lineage>
</organism>
<evidence type="ECO:0000256" key="1">
    <source>
        <dbReference type="SAM" id="MobiDB-lite"/>
    </source>
</evidence>